<protein>
    <recommendedName>
        <fullName evidence="2">C-type lectin domain-containing protein</fullName>
    </recommendedName>
</protein>
<name>A0AAD7W872_9TELE</name>
<dbReference type="Gene3D" id="3.10.100.10">
    <property type="entry name" value="Mannose-Binding Protein A, subunit A"/>
    <property type="match status" value="2"/>
</dbReference>
<dbReference type="InterPro" id="IPR016187">
    <property type="entry name" value="CTDL_fold"/>
</dbReference>
<dbReference type="InterPro" id="IPR001304">
    <property type="entry name" value="C-type_lectin-like"/>
</dbReference>
<dbReference type="PROSITE" id="PS50041">
    <property type="entry name" value="C_TYPE_LECTIN_2"/>
    <property type="match status" value="2"/>
</dbReference>
<feature type="domain" description="C-type lectin" evidence="2">
    <location>
        <begin position="132"/>
        <end position="253"/>
    </location>
</feature>
<keyword evidence="1" id="KW-0732">Signal</keyword>
<keyword evidence="4" id="KW-1185">Reference proteome</keyword>
<evidence type="ECO:0000259" key="2">
    <source>
        <dbReference type="PROSITE" id="PS50041"/>
    </source>
</evidence>
<sequence>MSDVTWVCCLSSALCASASASTYSHRLKEFYIGDRMNWTDAQAYCRCWGTDLVTMHSQEEAAEQVGNITLANEDENFWTGLHRSTPWSNGDVHNYTNWRDKGHENEMPCARMLTDGEWEAVHCSIPSPFVCYDKDLIHLVNETKTWEGALNQCDAEYKGGLLRIESEQEQRSLEEFLGRQRITGPVWLGLRQSRLFSSWIWASGHAVQWSNWEGGRQPEQTLSHICGAIATSGPEKFKWSNQNCLSESYFLYPTFEGVFPHVH</sequence>
<reference evidence="3" key="1">
    <citation type="journal article" date="2023" name="Science">
        <title>Genome structures resolve the early diversification of teleost fishes.</title>
        <authorList>
            <person name="Parey E."/>
            <person name="Louis A."/>
            <person name="Montfort J."/>
            <person name="Bouchez O."/>
            <person name="Roques C."/>
            <person name="Iampietro C."/>
            <person name="Lluch J."/>
            <person name="Castinel A."/>
            <person name="Donnadieu C."/>
            <person name="Desvignes T."/>
            <person name="Floi Bucao C."/>
            <person name="Jouanno E."/>
            <person name="Wen M."/>
            <person name="Mejri S."/>
            <person name="Dirks R."/>
            <person name="Jansen H."/>
            <person name="Henkel C."/>
            <person name="Chen W.J."/>
            <person name="Zahm M."/>
            <person name="Cabau C."/>
            <person name="Klopp C."/>
            <person name="Thompson A.W."/>
            <person name="Robinson-Rechavi M."/>
            <person name="Braasch I."/>
            <person name="Lecointre G."/>
            <person name="Bobe J."/>
            <person name="Postlethwait J.H."/>
            <person name="Berthelot C."/>
            <person name="Roest Crollius H."/>
            <person name="Guiguen Y."/>
        </authorList>
    </citation>
    <scope>NUCLEOTIDE SEQUENCE</scope>
    <source>
        <strain evidence="3">NC1722</strain>
    </source>
</reference>
<comment type="caution">
    <text evidence="3">The sequence shown here is derived from an EMBL/GenBank/DDBJ whole genome shotgun (WGS) entry which is preliminary data.</text>
</comment>
<dbReference type="SUPFAM" id="SSF56436">
    <property type="entry name" value="C-type lectin-like"/>
    <property type="match status" value="2"/>
</dbReference>
<proteinExistence type="predicted"/>
<dbReference type="EMBL" id="JAINUG010000219">
    <property type="protein sequence ID" value="KAJ8387000.1"/>
    <property type="molecule type" value="Genomic_DNA"/>
</dbReference>
<evidence type="ECO:0000256" key="1">
    <source>
        <dbReference type="SAM" id="SignalP"/>
    </source>
</evidence>
<dbReference type="PANTHER" id="PTHR45784">
    <property type="entry name" value="C-TYPE LECTIN DOMAIN FAMILY 20 MEMBER A-RELATED"/>
    <property type="match status" value="1"/>
</dbReference>
<evidence type="ECO:0000313" key="3">
    <source>
        <dbReference type="EMBL" id="KAJ8387000.1"/>
    </source>
</evidence>
<organism evidence="3 4">
    <name type="scientific">Aldrovandia affinis</name>
    <dbReference type="NCBI Taxonomy" id="143900"/>
    <lineage>
        <taxon>Eukaryota</taxon>
        <taxon>Metazoa</taxon>
        <taxon>Chordata</taxon>
        <taxon>Craniata</taxon>
        <taxon>Vertebrata</taxon>
        <taxon>Euteleostomi</taxon>
        <taxon>Actinopterygii</taxon>
        <taxon>Neopterygii</taxon>
        <taxon>Teleostei</taxon>
        <taxon>Notacanthiformes</taxon>
        <taxon>Halosauridae</taxon>
        <taxon>Aldrovandia</taxon>
    </lineage>
</organism>
<dbReference type="InterPro" id="IPR016186">
    <property type="entry name" value="C-type_lectin-like/link_sf"/>
</dbReference>
<feature type="domain" description="C-type lectin" evidence="2">
    <location>
        <begin position="23"/>
        <end position="132"/>
    </location>
</feature>
<dbReference type="AlphaFoldDB" id="A0AAD7W872"/>
<dbReference type="SMART" id="SM00034">
    <property type="entry name" value="CLECT"/>
    <property type="match status" value="2"/>
</dbReference>
<dbReference type="PANTHER" id="PTHR45784:SF3">
    <property type="entry name" value="C-TYPE LECTIN DOMAIN FAMILY 4 MEMBER K-LIKE-RELATED"/>
    <property type="match status" value="1"/>
</dbReference>
<feature type="signal peptide" evidence="1">
    <location>
        <begin position="1"/>
        <end position="20"/>
    </location>
</feature>
<dbReference type="Pfam" id="PF00059">
    <property type="entry name" value="Lectin_C"/>
    <property type="match status" value="2"/>
</dbReference>
<evidence type="ECO:0000313" key="4">
    <source>
        <dbReference type="Proteomes" id="UP001221898"/>
    </source>
</evidence>
<accession>A0AAD7W872</accession>
<dbReference type="CDD" id="cd00037">
    <property type="entry name" value="CLECT"/>
    <property type="match status" value="1"/>
</dbReference>
<dbReference type="Proteomes" id="UP001221898">
    <property type="component" value="Unassembled WGS sequence"/>
</dbReference>
<feature type="chain" id="PRO_5042112677" description="C-type lectin domain-containing protein" evidence="1">
    <location>
        <begin position="21"/>
        <end position="263"/>
    </location>
</feature>
<gene>
    <name evidence="3" type="ORF">AAFF_G00161770</name>
</gene>